<dbReference type="OrthoDB" id="115585at2759"/>
<reference evidence="2" key="2">
    <citation type="submission" date="2015-06" db="UniProtKB">
        <authorList>
            <consortium name="EnsemblProtists"/>
        </authorList>
    </citation>
    <scope>IDENTIFICATION</scope>
    <source>
        <strain evidence="2">Pr102</strain>
    </source>
</reference>
<organism evidence="2 3">
    <name type="scientific">Phytophthora ramorum</name>
    <name type="common">Sudden oak death agent</name>
    <dbReference type="NCBI Taxonomy" id="164328"/>
    <lineage>
        <taxon>Eukaryota</taxon>
        <taxon>Sar</taxon>
        <taxon>Stramenopiles</taxon>
        <taxon>Oomycota</taxon>
        <taxon>Peronosporomycetes</taxon>
        <taxon>Peronosporales</taxon>
        <taxon>Peronosporaceae</taxon>
        <taxon>Phytophthora</taxon>
    </lineage>
</organism>
<dbReference type="OMA" id="MAHSLAY"/>
<feature type="compositionally biased region" description="Polar residues" evidence="1">
    <location>
        <begin position="676"/>
        <end position="696"/>
    </location>
</feature>
<keyword evidence="3" id="KW-1185">Reference proteome</keyword>
<dbReference type="SUPFAM" id="SSF48452">
    <property type="entry name" value="TPR-like"/>
    <property type="match status" value="1"/>
</dbReference>
<reference evidence="3" key="1">
    <citation type="journal article" date="2006" name="Science">
        <title>Phytophthora genome sequences uncover evolutionary origins and mechanisms of pathogenesis.</title>
        <authorList>
            <person name="Tyler B.M."/>
            <person name="Tripathy S."/>
            <person name="Zhang X."/>
            <person name="Dehal P."/>
            <person name="Jiang R.H."/>
            <person name="Aerts A."/>
            <person name="Arredondo F.D."/>
            <person name="Baxter L."/>
            <person name="Bensasson D."/>
            <person name="Beynon J.L."/>
            <person name="Chapman J."/>
            <person name="Damasceno C.M."/>
            <person name="Dorrance A.E."/>
            <person name="Dou D."/>
            <person name="Dickerman A.W."/>
            <person name="Dubchak I.L."/>
            <person name="Garbelotto M."/>
            <person name="Gijzen M."/>
            <person name="Gordon S.G."/>
            <person name="Govers F."/>
            <person name="Grunwald N.J."/>
            <person name="Huang W."/>
            <person name="Ivors K.L."/>
            <person name="Jones R.W."/>
            <person name="Kamoun S."/>
            <person name="Krampis K."/>
            <person name="Lamour K.H."/>
            <person name="Lee M.K."/>
            <person name="McDonald W.H."/>
            <person name="Medina M."/>
            <person name="Meijer H.J."/>
            <person name="Nordberg E.K."/>
            <person name="Maclean D.J."/>
            <person name="Ospina-Giraldo M.D."/>
            <person name="Morris P.F."/>
            <person name="Phuntumart V."/>
            <person name="Putnam N.H."/>
            <person name="Rash S."/>
            <person name="Rose J.K."/>
            <person name="Sakihama Y."/>
            <person name="Salamov A.A."/>
            <person name="Savidor A."/>
            <person name="Scheuring C.F."/>
            <person name="Smith B.M."/>
            <person name="Sobral B.W."/>
            <person name="Terry A."/>
            <person name="Torto-Alalibo T.A."/>
            <person name="Win J."/>
            <person name="Xu Z."/>
            <person name="Zhang H."/>
            <person name="Grigoriev I.V."/>
            <person name="Rokhsar D.S."/>
            <person name="Boore J.L."/>
        </authorList>
    </citation>
    <scope>NUCLEOTIDE SEQUENCE [LARGE SCALE GENOMIC DNA]</scope>
    <source>
        <strain evidence="3">Pr102</strain>
    </source>
</reference>
<feature type="region of interest" description="Disordered" evidence="1">
    <location>
        <begin position="630"/>
        <end position="703"/>
    </location>
</feature>
<dbReference type="InParanoid" id="H3GI42"/>
<dbReference type="VEuPathDB" id="FungiDB:KRP22_6895"/>
<name>H3GI42_PHYRM</name>
<dbReference type="EMBL" id="DS566011">
    <property type="status" value="NOT_ANNOTATED_CDS"/>
    <property type="molecule type" value="Genomic_DNA"/>
</dbReference>
<dbReference type="Gene3D" id="1.25.40.10">
    <property type="entry name" value="Tetratricopeptide repeat domain"/>
    <property type="match status" value="1"/>
</dbReference>
<dbReference type="GeneID" id="94216311"/>
<dbReference type="eggNOG" id="ENOG502SKXH">
    <property type="taxonomic scope" value="Eukaryota"/>
</dbReference>
<feature type="region of interest" description="Disordered" evidence="1">
    <location>
        <begin position="79"/>
        <end position="98"/>
    </location>
</feature>
<evidence type="ECO:0000256" key="1">
    <source>
        <dbReference type="SAM" id="MobiDB-lite"/>
    </source>
</evidence>
<evidence type="ECO:0000313" key="3">
    <source>
        <dbReference type="Proteomes" id="UP000005238"/>
    </source>
</evidence>
<dbReference type="HOGENOM" id="CLU_378356_0_0_1"/>
<evidence type="ECO:0000313" key="2">
    <source>
        <dbReference type="EnsemblProtists" id="Phyra75683"/>
    </source>
</evidence>
<proteinExistence type="predicted"/>
<feature type="region of interest" description="Disordered" evidence="1">
    <location>
        <begin position="252"/>
        <end position="285"/>
    </location>
</feature>
<protein>
    <submittedName>
        <fullName evidence="2">Uncharacterized protein</fullName>
    </submittedName>
</protein>
<dbReference type="VEuPathDB" id="FungiDB:KRP23_10167"/>
<dbReference type="AlphaFoldDB" id="H3GI42"/>
<dbReference type="EnsemblProtists" id="Phyra75683">
    <property type="protein sequence ID" value="Phyra75683"/>
    <property type="gene ID" value="Phyra75683"/>
</dbReference>
<dbReference type="InterPro" id="IPR011990">
    <property type="entry name" value="TPR-like_helical_dom_sf"/>
</dbReference>
<accession>H3GI42</accession>
<dbReference type="RefSeq" id="XP_067741997.1">
    <property type="nucleotide sequence ID" value="XM_067880586.1"/>
</dbReference>
<feature type="compositionally biased region" description="Acidic residues" evidence="1">
    <location>
        <begin position="633"/>
        <end position="659"/>
    </location>
</feature>
<sequence>MTSTSLCANTLTDVTTTTSIFEILFKQKESLSNPEEEEDSSLTKDTEIEQQLSLPVKQPTLLGDLHLLQQLTQQLQSASLSTASNNHEDDEGDAARSATNTETENLANLYCRRAAALLAFVDYDASTAVPLDILASGPSATTVSDEANQAAPMLEAIRQALQDSQAAAALTLNNATIAEAHLLSAYCSRSLGELAHACAFTALAAAALPESSAITSLAEQLDVEARADSANLLPKLRMTSAAISMMATSSSVQVAMDQHEDDGDNNDQPEQRATKQPAVASTLTPTEHSSFWNQIATHFQVLEEGARSTWLEKLEHLMHLNIHHRCALPAEVRQLDAALQTALATLALLLQSSIACSALGLDMADDAAVRTVEKLTQAASTSSQTLVQNRTARKWIVHTWAPAVRRAAESASTSSLADLSSDVLLMLARLLQASGSWRRCTAMAHSLAYAEMGFELAKHFNGNNSDSAVWSRLEMQCAEAHATALLQRTTGYEKALKTFRESLQAALHVGDREYELRARVHVAKTLQLMEEPEIAHAELVQVLTRSRALKDVHIEAMAEYEMGEHFVQTEDLEEAQQHFHAAQTLCNRTGNCGSAWRPRSIQQAIAFYARLRPTVRRGAMRCSVSTLLRSVNDEGEEEEQSENEVNDNENRDQEDDEIEESQRPKARRQAFCLKHTSPQPRSLMSAIMNTAGNSLSGGKPKRTMGWRESVFATAWPSSVGDSK</sequence>
<dbReference type="Proteomes" id="UP000005238">
    <property type="component" value="Unassembled WGS sequence"/>
</dbReference>